<proteinExistence type="predicted"/>
<sequence length="99" mass="11420">MIIVRRTYVPNPGEGTTLLKFIKQVNIAFEMNGLPKLNISKTYSGYHGTIITDQLWDSIFEYEKSRDKVRSIKEITSIFKKIYGILDSTHHTEILSLVD</sequence>
<protein>
    <submittedName>
        <fullName evidence="1">Uncharacterized protein</fullName>
    </submittedName>
</protein>
<dbReference type="EMBL" id="UINC01098651">
    <property type="protein sequence ID" value="SVC57341.1"/>
    <property type="molecule type" value="Genomic_DNA"/>
</dbReference>
<name>A0A382NCP3_9ZZZZ</name>
<reference evidence="1" key="1">
    <citation type="submission" date="2018-05" db="EMBL/GenBank/DDBJ databases">
        <authorList>
            <person name="Lanie J.A."/>
            <person name="Ng W.-L."/>
            <person name="Kazmierczak K.M."/>
            <person name="Andrzejewski T.M."/>
            <person name="Davidsen T.M."/>
            <person name="Wayne K.J."/>
            <person name="Tettelin H."/>
            <person name="Glass J.I."/>
            <person name="Rusch D."/>
            <person name="Podicherti R."/>
            <person name="Tsui H.-C.T."/>
            <person name="Winkler M.E."/>
        </authorList>
    </citation>
    <scope>NUCLEOTIDE SEQUENCE</scope>
</reference>
<gene>
    <name evidence="1" type="ORF">METZ01_LOCUS310195</name>
</gene>
<accession>A0A382NCP3</accession>
<evidence type="ECO:0000313" key="1">
    <source>
        <dbReference type="EMBL" id="SVC57341.1"/>
    </source>
</evidence>
<dbReference type="AlphaFoldDB" id="A0A382NCP3"/>
<organism evidence="1">
    <name type="scientific">marine metagenome</name>
    <dbReference type="NCBI Taxonomy" id="408172"/>
    <lineage>
        <taxon>unclassified sequences</taxon>
        <taxon>metagenomes</taxon>
        <taxon>ecological metagenomes</taxon>
    </lineage>
</organism>